<gene>
    <name evidence="2" type="ORF">B0T11DRAFT_68931</name>
</gene>
<name>A0A8K0X733_9PEZI</name>
<dbReference type="OrthoDB" id="5402392at2759"/>
<dbReference type="AlphaFoldDB" id="A0A8K0X733"/>
<dbReference type="EMBL" id="JAGPXD010000002">
    <property type="protein sequence ID" value="KAH7368970.1"/>
    <property type="molecule type" value="Genomic_DNA"/>
</dbReference>
<comment type="caution">
    <text evidence="2">The sequence shown here is derived from an EMBL/GenBank/DDBJ whole genome shotgun (WGS) entry which is preliminary data.</text>
</comment>
<protein>
    <submittedName>
        <fullName evidence="2">Uncharacterized protein</fullName>
    </submittedName>
</protein>
<evidence type="ECO:0000313" key="3">
    <source>
        <dbReference type="Proteomes" id="UP000813385"/>
    </source>
</evidence>
<proteinExistence type="predicted"/>
<dbReference type="Proteomes" id="UP000813385">
    <property type="component" value="Unassembled WGS sequence"/>
</dbReference>
<accession>A0A8K0X733</accession>
<feature type="region of interest" description="Disordered" evidence="1">
    <location>
        <begin position="298"/>
        <end position="323"/>
    </location>
</feature>
<feature type="region of interest" description="Disordered" evidence="1">
    <location>
        <begin position="249"/>
        <end position="271"/>
    </location>
</feature>
<reference evidence="2" key="1">
    <citation type="journal article" date="2021" name="Nat. Commun.">
        <title>Genetic determinants of endophytism in the Arabidopsis root mycobiome.</title>
        <authorList>
            <person name="Mesny F."/>
            <person name="Miyauchi S."/>
            <person name="Thiergart T."/>
            <person name="Pickel B."/>
            <person name="Atanasova L."/>
            <person name="Karlsson M."/>
            <person name="Huettel B."/>
            <person name="Barry K.W."/>
            <person name="Haridas S."/>
            <person name="Chen C."/>
            <person name="Bauer D."/>
            <person name="Andreopoulos W."/>
            <person name="Pangilinan J."/>
            <person name="LaButti K."/>
            <person name="Riley R."/>
            <person name="Lipzen A."/>
            <person name="Clum A."/>
            <person name="Drula E."/>
            <person name="Henrissat B."/>
            <person name="Kohler A."/>
            <person name="Grigoriev I.V."/>
            <person name="Martin F.M."/>
            <person name="Hacquard S."/>
        </authorList>
    </citation>
    <scope>NUCLEOTIDE SEQUENCE</scope>
    <source>
        <strain evidence="2">MPI-CAGE-AT-0016</strain>
    </source>
</reference>
<feature type="region of interest" description="Disordered" evidence="1">
    <location>
        <begin position="376"/>
        <end position="402"/>
    </location>
</feature>
<organism evidence="2 3">
    <name type="scientific">Plectosphaerella cucumerina</name>
    <dbReference type="NCBI Taxonomy" id="40658"/>
    <lineage>
        <taxon>Eukaryota</taxon>
        <taxon>Fungi</taxon>
        <taxon>Dikarya</taxon>
        <taxon>Ascomycota</taxon>
        <taxon>Pezizomycotina</taxon>
        <taxon>Sordariomycetes</taxon>
        <taxon>Hypocreomycetidae</taxon>
        <taxon>Glomerellales</taxon>
        <taxon>Plectosphaerellaceae</taxon>
        <taxon>Plectosphaerella</taxon>
    </lineage>
</organism>
<evidence type="ECO:0000256" key="1">
    <source>
        <dbReference type="SAM" id="MobiDB-lite"/>
    </source>
</evidence>
<evidence type="ECO:0000313" key="2">
    <source>
        <dbReference type="EMBL" id="KAH7368970.1"/>
    </source>
</evidence>
<sequence length="513" mass="57066">MEEEPEGTRKIKALLAPYTKSREEVAYVRRILALHLQQQCQTDSLPVPLSLLSPSDHLLQQPRSHGQDGIFERYLQAAAENVKAQQQYSSLRQGFKSAAPPPPTGQKSDTNPLEEHLAQAKLRKKQDRLQILHKYFSRLSDHSNSPQAGDLEVVFQDSHALPEVPKSVLSSFASAASEEKSDLNGVLDEMERVVLRTKLVLRREEQLLQDARERADHAARGITDEARLQALNQTRNELIAWIETELGKASNDDDDDAVGGKTQREPDTDISQQLDDIKGKYDQYLETRKSLLGLISQTTMSTQPSLPPPTQTSNTEEETPQPLTHQLVPYLETLLELSRKQKGMIQHKSHLTSTLGKEARETRKALNYLAEESQLLPRHPMPGSSSKGSFEEHMAGAAAEKPNVAKQVKPWVYAADSAKIATFEVVAEKVEEGQLALEDSMKTLYEIDELLGRQKPDEGQGQAGEEDVWLTEARTAGSSAQAQQRKPAQASPGDPWSALLGDLGLIGEESYRR</sequence>
<feature type="region of interest" description="Disordered" evidence="1">
    <location>
        <begin position="89"/>
        <end position="111"/>
    </location>
</feature>
<feature type="compositionally biased region" description="Polar residues" evidence="1">
    <location>
        <begin position="476"/>
        <end position="486"/>
    </location>
</feature>
<feature type="region of interest" description="Disordered" evidence="1">
    <location>
        <begin position="453"/>
        <end position="501"/>
    </location>
</feature>
<keyword evidence="3" id="KW-1185">Reference proteome</keyword>